<dbReference type="InterPro" id="IPR037066">
    <property type="entry name" value="Plug_dom_sf"/>
</dbReference>
<dbReference type="InterPro" id="IPR023997">
    <property type="entry name" value="TonB-dep_OMP_SusC/RagA_CS"/>
</dbReference>
<dbReference type="Gene3D" id="2.40.170.20">
    <property type="entry name" value="TonB-dependent receptor, beta-barrel domain"/>
    <property type="match status" value="1"/>
</dbReference>
<name>A0AAJ4X9S4_9SPHI</name>
<dbReference type="NCBIfam" id="TIGR04056">
    <property type="entry name" value="OMP_RagA_SusC"/>
    <property type="match status" value="1"/>
</dbReference>
<evidence type="ECO:0000256" key="2">
    <source>
        <dbReference type="ARBA" id="ARBA00022448"/>
    </source>
</evidence>
<keyword evidence="2 7" id="KW-0813">Transport</keyword>
<dbReference type="EMBL" id="LT906468">
    <property type="protein sequence ID" value="SNV45269.1"/>
    <property type="molecule type" value="Genomic_DNA"/>
</dbReference>
<dbReference type="SUPFAM" id="SSF49464">
    <property type="entry name" value="Carboxypeptidase regulatory domain-like"/>
    <property type="match status" value="1"/>
</dbReference>
<dbReference type="InterPro" id="IPR039426">
    <property type="entry name" value="TonB-dep_rcpt-like"/>
</dbReference>
<accession>A0AAJ4X9S4</accession>
<proteinExistence type="inferred from homology"/>
<dbReference type="NCBIfam" id="TIGR04057">
    <property type="entry name" value="SusC_RagA_signa"/>
    <property type="match status" value="1"/>
</dbReference>
<protein>
    <submittedName>
        <fullName evidence="10">Outer membrane cobalamin receptor protein</fullName>
    </submittedName>
</protein>
<dbReference type="Pfam" id="PF13715">
    <property type="entry name" value="CarbopepD_reg_2"/>
    <property type="match status" value="1"/>
</dbReference>
<dbReference type="GO" id="GO:0009279">
    <property type="term" value="C:cell outer membrane"/>
    <property type="evidence" value="ECO:0007669"/>
    <property type="project" value="UniProtKB-SubCell"/>
</dbReference>
<reference evidence="10 11" key="1">
    <citation type="submission" date="2017-06" db="EMBL/GenBank/DDBJ databases">
        <authorList>
            <consortium name="Pathogen Informatics"/>
        </authorList>
    </citation>
    <scope>NUCLEOTIDE SEQUENCE [LARGE SCALE GENOMIC DNA]</scope>
    <source>
        <strain evidence="10 11">NCTC12149</strain>
    </source>
</reference>
<evidence type="ECO:0000256" key="4">
    <source>
        <dbReference type="ARBA" id="ARBA00022692"/>
    </source>
</evidence>
<dbReference type="SUPFAM" id="SSF56935">
    <property type="entry name" value="Porins"/>
    <property type="match status" value="1"/>
</dbReference>
<keyword evidence="6 7" id="KW-0998">Cell outer membrane</keyword>
<comment type="similarity">
    <text evidence="7">Belongs to the TonB-dependent receptor family.</text>
</comment>
<organism evidence="10 11">
    <name type="scientific">Sphingobacterium mizutaii</name>
    <dbReference type="NCBI Taxonomy" id="1010"/>
    <lineage>
        <taxon>Bacteria</taxon>
        <taxon>Pseudomonadati</taxon>
        <taxon>Bacteroidota</taxon>
        <taxon>Sphingobacteriia</taxon>
        <taxon>Sphingobacteriales</taxon>
        <taxon>Sphingobacteriaceae</taxon>
        <taxon>Sphingobacterium</taxon>
    </lineage>
</organism>
<evidence type="ECO:0000313" key="10">
    <source>
        <dbReference type="EMBL" id="SNV45269.1"/>
    </source>
</evidence>
<keyword evidence="4 7" id="KW-0812">Transmembrane</keyword>
<keyword evidence="8" id="KW-0732">Signal</keyword>
<dbReference type="Gene3D" id="2.60.40.1120">
    <property type="entry name" value="Carboxypeptidase-like, regulatory domain"/>
    <property type="match status" value="1"/>
</dbReference>
<evidence type="ECO:0000256" key="6">
    <source>
        <dbReference type="ARBA" id="ARBA00023237"/>
    </source>
</evidence>
<sequence length="1060" mass="115798">MKQKLLCLLFVFTCLIGQTFAQNQNLSGTVTSANDGQALPGVSVRVSGSTNATQTDANGKYTLTNVASGSSITFSFIGYASQTVTVSNNNIINVQLSLSGEELDEVVVVAYGTAKKSEVTGSMATMSAEDLDKRTVSNVSNALAGMAPGISVSSGNGQPGSGASVRLRGIGSMSASSSPLYVVDGAVFDGNIGDLNADDIESISILKDATSAALYGSRAGNGVIMITTKKGRGATKLNVGLTQGITQRGIQEYETVGINDYYPVAFQAIKNSRMFPANGSQGASEADANKYAFDNIKRFLAYNPFNVADNEIVSLDGTMNPNAGLKYDDFNWFDAIQRVGKRTDANINIGGSNEKTDYYVSLGYLNDQGYILNSDFQRFNGRINVNSQIKDWLKAGVNISGAMSEGSLASDASTGNANSYVNPFSFIRGLGSIYPVHAFDATTGAPVVDPVTGEQYYDYGMHPGAINRPSGASPGRHVIYETILNTRLNKRTMLGGRAFMEIKFLKDFTFTPTVTIDLSNRNFDYSWNNKVGDGVSYNGLGSAENYITKSYTFNQVLQYRKSFDLHNVSAIAGHENYDYQFSSRNATKTGQITSGITELDNYVTPLSAGGYKNVNRLESYFARASYNYDEKYYADASFRTDGSSIFDDSKRWGNFFSVGAAWAINKEDFMSSATWVNDLRLKASYGQVGNNHLLDVNGNRIYYGYQALYNLGWSNGGLPGTVLSSLANPNLTWESSNTFNVGVNFSLFNNRLRGEAEYYKRGSDELLLSVPRPLSSAVSTEFRNVGSMYNTGFELSLTGDIVRNDNFTWTLTKNFTTFKNEITKMPVETPVITAGNKRREVGRDYYAFWLRQYAGVDHADGSALYIPADGTAQENIRVVDGKEYVTNQNYAKFDYSGTSIPDVMGSIINTFDYKAFTLSFLLNYQIGGKIYDGNYVGLMSTNSYGKSYHVDAMKAWTTTNTTSDIPRLDQANSNNINAASTRWLTSASYFSIQNVNFQYRLPSSLLNKIDLSTARVFFTGENLALFSKRKGMNPTESFDGSVSSTYLPTRIFSIGVNVGF</sequence>
<evidence type="ECO:0000313" key="11">
    <source>
        <dbReference type="Proteomes" id="UP000215355"/>
    </source>
</evidence>
<keyword evidence="5 7" id="KW-0472">Membrane</keyword>
<feature type="domain" description="TonB-dependent receptor plug" evidence="9">
    <location>
        <begin position="116"/>
        <end position="223"/>
    </location>
</feature>
<dbReference type="InterPro" id="IPR012910">
    <property type="entry name" value="Plug_dom"/>
</dbReference>
<feature type="signal peptide" evidence="8">
    <location>
        <begin position="1"/>
        <end position="21"/>
    </location>
</feature>
<evidence type="ECO:0000256" key="1">
    <source>
        <dbReference type="ARBA" id="ARBA00004571"/>
    </source>
</evidence>
<dbReference type="InterPro" id="IPR023996">
    <property type="entry name" value="TonB-dep_OMP_SusC/RagA"/>
</dbReference>
<gene>
    <name evidence="10" type="ORF">SAMEA4412673_01062</name>
</gene>
<comment type="subcellular location">
    <subcellularLocation>
        <location evidence="1 7">Cell outer membrane</location>
        <topology evidence="1 7">Multi-pass membrane protein</topology>
    </subcellularLocation>
</comment>
<dbReference type="Pfam" id="PF07715">
    <property type="entry name" value="Plug"/>
    <property type="match status" value="1"/>
</dbReference>
<dbReference type="PROSITE" id="PS52016">
    <property type="entry name" value="TONB_DEPENDENT_REC_3"/>
    <property type="match status" value="1"/>
</dbReference>
<dbReference type="Proteomes" id="UP000215355">
    <property type="component" value="Chromosome 1"/>
</dbReference>
<evidence type="ECO:0000259" key="9">
    <source>
        <dbReference type="Pfam" id="PF07715"/>
    </source>
</evidence>
<keyword evidence="3 7" id="KW-1134">Transmembrane beta strand</keyword>
<keyword evidence="10" id="KW-0675">Receptor</keyword>
<feature type="chain" id="PRO_5042547617" evidence="8">
    <location>
        <begin position="22"/>
        <end position="1060"/>
    </location>
</feature>
<evidence type="ECO:0000256" key="3">
    <source>
        <dbReference type="ARBA" id="ARBA00022452"/>
    </source>
</evidence>
<evidence type="ECO:0000256" key="8">
    <source>
        <dbReference type="SAM" id="SignalP"/>
    </source>
</evidence>
<evidence type="ECO:0000256" key="5">
    <source>
        <dbReference type="ARBA" id="ARBA00023136"/>
    </source>
</evidence>
<dbReference type="AlphaFoldDB" id="A0AAJ4X9S4"/>
<dbReference type="InterPro" id="IPR008969">
    <property type="entry name" value="CarboxyPept-like_regulatory"/>
</dbReference>
<evidence type="ECO:0000256" key="7">
    <source>
        <dbReference type="PROSITE-ProRule" id="PRU01360"/>
    </source>
</evidence>
<dbReference type="InterPro" id="IPR036942">
    <property type="entry name" value="Beta-barrel_TonB_sf"/>
</dbReference>
<dbReference type="Gene3D" id="2.170.130.10">
    <property type="entry name" value="TonB-dependent receptor, plug domain"/>
    <property type="match status" value="1"/>
</dbReference>
<dbReference type="KEGG" id="smiz:4412673_01062"/>